<dbReference type="InterPro" id="IPR016164">
    <property type="entry name" value="FAD-linked_Oxase-like_C"/>
</dbReference>
<dbReference type="GO" id="GO:0003824">
    <property type="term" value="F:catalytic activity"/>
    <property type="evidence" value="ECO:0007669"/>
    <property type="project" value="InterPro"/>
</dbReference>
<dbReference type="PANTHER" id="PTHR11748">
    <property type="entry name" value="D-LACTATE DEHYDROGENASE"/>
    <property type="match status" value="1"/>
</dbReference>
<protein>
    <submittedName>
        <fullName evidence="4">Glycolate oxidase FAD binding subunit</fullName>
    </submittedName>
</protein>
<dbReference type="InterPro" id="IPR016166">
    <property type="entry name" value="FAD-bd_PCMH"/>
</dbReference>
<dbReference type="InterPro" id="IPR016169">
    <property type="entry name" value="FAD-bd_PCMH_sub2"/>
</dbReference>
<dbReference type="EMBL" id="FZOY01000001">
    <property type="protein sequence ID" value="SNS19513.1"/>
    <property type="molecule type" value="Genomic_DNA"/>
</dbReference>
<name>A0A239CJH6_9RHOB</name>
<dbReference type="Gene3D" id="3.30.465.10">
    <property type="match status" value="1"/>
</dbReference>
<evidence type="ECO:0000259" key="3">
    <source>
        <dbReference type="PROSITE" id="PS51387"/>
    </source>
</evidence>
<keyword evidence="5" id="KW-1185">Reference proteome</keyword>
<dbReference type="AlphaFoldDB" id="A0A239CJH6"/>
<feature type="domain" description="FAD-binding PCMH-type" evidence="3">
    <location>
        <begin position="1"/>
        <end position="174"/>
    </location>
</feature>
<proteinExistence type="predicted"/>
<reference evidence="4 5" key="1">
    <citation type="submission" date="2017-06" db="EMBL/GenBank/DDBJ databases">
        <authorList>
            <person name="Kim H.J."/>
            <person name="Triplett B.A."/>
        </authorList>
    </citation>
    <scope>NUCLEOTIDE SEQUENCE [LARGE SCALE GENOMIC DNA]</scope>
    <source>
        <strain evidence="4 5">DSM 29339</strain>
    </source>
</reference>
<dbReference type="InterPro" id="IPR006094">
    <property type="entry name" value="Oxid_FAD_bind_N"/>
</dbReference>
<evidence type="ECO:0000256" key="1">
    <source>
        <dbReference type="ARBA" id="ARBA00022630"/>
    </source>
</evidence>
<dbReference type="Pfam" id="PF01565">
    <property type="entry name" value="FAD_binding_4"/>
    <property type="match status" value="1"/>
</dbReference>
<dbReference type="SUPFAM" id="SSF55103">
    <property type="entry name" value="FAD-linked oxidases, C-terminal domain"/>
    <property type="match status" value="1"/>
</dbReference>
<dbReference type="Proteomes" id="UP000198426">
    <property type="component" value="Unassembled WGS sequence"/>
</dbReference>
<dbReference type="GO" id="GO:0071949">
    <property type="term" value="F:FAD binding"/>
    <property type="evidence" value="ECO:0007669"/>
    <property type="project" value="InterPro"/>
</dbReference>
<gene>
    <name evidence="4" type="ORF">SAMN05421757_101292</name>
</gene>
<evidence type="ECO:0000256" key="2">
    <source>
        <dbReference type="ARBA" id="ARBA00022827"/>
    </source>
</evidence>
<organism evidence="4 5">
    <name type="scientific">Tropicimonas sediminicola</name>
    <dbReference type="NCBI Taxonomy" id="1031541"/>
    <lineage>
        <taxon>Bacteria</taxon>
        <taxon>Pseudomonadati</taxon>
        <taxon>Pseudomonadota</taxon>
        <taxon>Alphaproteobacteria</taxon>
        <taxon>Rhodobacterales</taxon>
        <taxon>Roseobacteraceae</taxon>
        <taxon>Tropicimonas</taxon>
    </lineage>
</organism>
<dbReference type="SUPFAM" id="SSF56176">
    <property type="entry name" value="FAD-binding/transporter-associated domain-like"/>
    <property type="match status" value="1"/>
</dbReference>
<evidence type="ECO:0000313" key="5">
    <source>
        <dbReference type="Proteomes" id="UP000198426"/>
    </source>
</evidence>
<dbReference type="PROSITE" id="PS51387">
    <property type="entry name" value="FAD_PCMH"/>
    <property type="match status" value="1"/>
</dbReference>
<evidence type="ECO:0000313" key="4">
    <source>
        <dbReference type="EMBL" id="SNS19513.1"/>
    </source>
</evidence>
<keyword evidence="1" id="KW-0285">Flavoprotein</keyword>
<dbReference type="PANTHER" id="PTHR11748:SF103">
    <property type="entry name" value="GLYCOLATE OXIDASE SUBUNIT GLCE"/>
    <property type="match status" value="1"/>
</dbReference>
<keyword evidence="2" id="KW-0274">FAD</keyword>
<accession>A0A239CJH6</accession>
<sequence>MMTPKSEQELAEAIAGTDAPLTVRGGGTRPIGRALPGQTLSVAEMSGITLHEPGALTLVAQAGTPVAEIEAALAAEGQRLAFEPMDHRGLLGTTGTPTIGGVVAANVSGPRRIQVGACRDSLLGVRFVDGAGRVLRNGGRVMKNVTGYDLVKLIAGSYGTLGVLTEVSFKVLPAAEAVGTLRLHGLDDRRAVAAMSAALGSPCEVSGAAHLPRGADGRPVTMLRLEGFADSVAYRMGRMQTLLGSFGDGEIDRDAESVAAAWRAIRDVEAFAGQPGDVWRVSVKPSDGPAVAEALDGAEVIYDWGGGLVWALTPEGTDARAALAGIGGHATLVRASEDTRARLAVFHPEPAPVAALAAGLRAKFDPRGVLNPGLMG</sequence>
<dbReference type="InterPro" id="IPR036318">
    <property type="entry name" value="FAD-bd_PCMH-like_sf"/>
</dbReference>